<dbReference type="EMBL" id="WKPO01000042">
    <property type="protein sequence ID" value="MSB50775.1"/>
    <property type="molecule type" value="Genomic_DNA"/>
</dbReference>
<feature type="binding site" evidence="1">
    <location>
        <position position="236"/>
    </location>
    <ligand>
        <name>[2Fe-2S] cluster</name>
        <dbReference type="ChEBI" id="CHEBI:190135"/>
    </ligand>
</feature>
<proteinExistence type="predicted"/>
<dbReference type="PANTHER" id="PTHR43513">
    <property type="entry name" value="DIHYDROOROTATE DEHYDROGENASE B (NAD(+)), ELECTRON TRANSFER SUBUNIT"/>
    <property type="match status" value="1"/>
</dbReference>
<dbReference type="GO" id="GO:0050660">
    <property type="term" value="F:flavin adenine dinucleotide binding"/>
    <property type="evidence" value="ECO:0007669"/>
    <property type="project" value="InterPro"/>
</dbReference>
<dbReference type="AlphaFoldDB" id="A0A6I2RIW7"/>
<protein>
    <submittedName>
        <fullName evidence="3">Anaerobic sulfite reductase subunit AsrB</fullName>
    </submittedName>
</protein>
<feature type="binding site" evidence="1">
    <location>
        <position position="247"/>
    </location>
    <ligand>
        <name>[2Fe-2S] cluster</name>
        <dbReference type="ChEBI" id="CHEBI:190135"/>
    </ligand>
</feature>
<dbReference type="PRINTS" id="PR00406">
    <property type="entry name" value="CYTB5RDTASE"/>
</dbReference>
<evidence type="ECO:0000259" key="2">
    <source>
        <dbReference type="PROSITE" id="PS51384"/>
    </source>
</evidence>
<dbReference type="CDD" id="cd06221">
    <property type="entry name" value="sulfite_reductase_like"/>
    <property type="match status" value="1"/>
</dbReference>
<dbReference type="Gene3D" id="2.40.30.10">
    <property type="entry name" value="Translation factors"/>
    <property type="match status" value="1"/>
</dbReference>
<keyword evidence="1" id="KW-0001">2Fe-2S</keyword>
<dbReference type="PANTHER" id="PTHR43513:SF1">
    <property type="entry name" value="ANAEROBIC SULFITE REDUCTASE SUBUNIT B"/>
    <property type="match status" value="1"/>
</dbReference>
<keyword evidence="1" id="KW-0479">Metal-binding</keyword>
<dbReference type="Gene3D" id="3.40.50.80">
    <property type="entry name" value="Nucleotide-binding domain of ferredoxin-NADP reductase (FNR) module"/>
    <property type="match status" value="1"/>
</dbReference>
<keyword evidence="1" id="KW-0408">Iron</keyword>
<dbReference type="GO" id="GO:0006221">
    <property type="term" value="P:pyrimidine nucleotide biosynthetic process"/>
    <property type="evidence" value="ECO:0007669"/>
    <property type="project" value="InterPro"/>
</dbReference>
<feature type="binding site" evidence="1">
    <location>
        <position position="239"/>
    </location>
    <ligand>
        <name>[2Fe-2S] cluster</name>
        <dbReference type="ChEBI" id="CHEBI:190135"/>
    </ligand>
</feature>
<dbReference type="PROSITE" id="PS51384">
    <property type="entry name" value="FAD_FR"/>
    <property type="match status" value="1"/>
</dbReference>
<dbReference type="InterPro" id="IPR050353">
    <property type="entry name" value="PyrK_electron_transfer"/>
</dbReference>
<dbReference type="SUPFAM" id="SSF63380">
    <property type="entry name" value="Riboflavin synthase domain-like"/>
    <property type="match status" value="1"/>
</dbReference>
<comment type="cofactor">
    <cofactor evidence="1">
        <name>[2Fe-2S] cluster</name>
        <dbReference type="ChEBI" id="CHEBI:190135"/>
    </cofactor>
    <text evidence="1">Binds 1 [2Fe-2S] cluster per subunit.</text>
</comment>
<reference evidence="3 4" key="1">
    <citation type="journal article" date="2019" name="Nat. Med.">
        <title>A library of human gut bacterial isolates paired with longitudinal multiomics data enables mechanistic microbiome research.</title>
        <authorList>
            <person name="Poyet M."/>
            <person name="Groussin M."/>
            <person name="Gibbons S.M."/>
            <person name="Avila-Pacheco J."/>
            <person name="Jiang X."/>
            <person name="Kearney S.M."/>
            <person name="Perrotta A.R."/>
            <person name="Berdy B."/>
            <person name="Zhao S."/>
            <person name="Lieberman T.D."/>
            <person name="Swanson P.K."/>
            <person name="Smith M."/>
            <person name="Roesemann S."/>
            <person name="Alexander J.E."/>
            <person name="Rich S.A."/>
            <person name="Livny J."/>
            <person name="Vlamakis H."/>
            <person name="Clish C."/>
            <person name="Bullock K."/>
            <person name="Deik A."/>
            <person name="Scott J."/>
            <person name="Pierce K.A."/>
            <person name="Xavier R.J."/>
            <person name="Alm E.J."/>
        </authorList>
    </citation>
    <scope>NUCLEOTIDE SEQUENCE [LARGE SCALE GENOMIC DNA]</scope>
    <source>
        <strain evidence="3 4">BIOML-A5</strain>
    </source>
</reference>
<dbReference type="SUPFAM" id="SSF52343">
    <property type="entry name" value="Ferredoxin reductase-like, C-terminal NADP-linked domain"/>
    <property type="match status" value="1"/>
</dbReference>
<dbReference type="GO" id="GO:0046872">
    <property type="term" value="F:metal ion binding"/>
    <property type="evidence" value="ECO:0007669"/>
    <property type="project" value="UniProtKB-KW"/>
</dbReference>
<dbReference type="InterPro" id="IPR014260">
    <property type="entry name" value="Sulphite_reductase_B"/>
</dbReference>
<dbReference type="InterPro" id="IPR039261">
    <property type="entry name" value="FNR_nucleotide-bd"/>
</dbReference>
<dbReference type="NCBIfam" id="TIGR02911">
    <property type="entry name" value="sulfite_red_B"/>
    <property type="match status" value="1"/>
</dbReference>
<dbReference type="PIRSF" id="PIRSF006816">
    <property type="entry name" value="Cyc3_hyd_g"/>
    <property type="match status" value="1"/>
</dbReference>
<evidence type="ECO:0000313" key="3">
    <source>
        <dbReference type="EMBL" id="MSB50775.1"/>
    </source>
</evidence>
<dbReference type="InterPro" id="IPR017938">
    <property type="entry name" value="Riboflavin_synthase-like_b-brl"/>
</dbReference>
<dbReference type="InterPro" id="IPR001433">
    <property type="entry name" value="OxRdtase_FAD/NAD-bd"/>
</dbReference>
<sequence>MTNPLQPQACEILSVKKESRHEWTFRVDTDAKPAHGQFMQLSIPMIGEAPISVSAQGDGWLEFTIRSVGKVTNVIFEKEAGDTLFLRGPYGKGWPVEQFRGKHLVVITGGTGLAPVRSMLNMLAADPGFAKSVHLISGFKNEDGIVFHSELEAWKEKFSTIYALDNDAKEGWRTGLVTTFVKEIPFASFDGNYAVVVVGPPPMMKFTGLELMNHGVDAEKVWMSFERKMSCAVGKCGHCRIDEVYVCLDGPVFPYTVARDLVD</sequence>
<keyword evidence="1" id="KW-0411">Iron-sulfur</keyword>
<dbReference type="RefSeq" id="WP_138307187.1">
    <property type="nucleotide sequence ID" value="NZ_CP084007.1"/>
</dbReference>
<dbReference type="GO" id="GO:0051537">
    <property type="term" value="F:2 iron, 2 sulfur cluster binding"/>
    <property type="evidence" value="ECO:0007669"/>
    <property type="project" value="UniProtKB-KW"/>
</dbReference>
<evidence type="ECO:0000313" key="4">
    <source>
        <dbReference type="Proteomes" id="UP000429811"/>
    </source>
</evidence>
<name>A0A6I2RIW7_FLAPL</name>
<feature type="domain" description="FAD-binding FR-type" evidence="2">
    <location>
        <begin position="5"/>
        <end position="96"/>
    </location>
</feature>
<gene>
    <name evidence="3" type="primary">asrB</name>
    <name evidence="3" type="ORF">GKE90_19125</name>
</gene>
<dbReference type="Proteomes" id="UP000429811">
    <property type="component" value="Unassembled WGS sequence"/>
</dbReference>
<comment type="caution">
    <text evidence="3">The sequence shown here is derived from an EMBL/GenBank/DDBJ whole genome shotgun (WGS) entry which is preliminary data.</text>
</comment>
<evidence type="ECO:0000256" key="1">
    <source>
        <dbReference type="PIRSR" id="PIRSR006816-2"/>
    </source>
</evidence>
<dbReference type="InterPro" id="IPR017927">
    <property type="entry name" value="FAD-bd_FR_type"/>
</dbReference>
<organism evidence="3 4">
    <name type="scientific">Flavonifractor plautii</name>
    <name type="common">Fusobacterium plautii</name>
    <dbReference type="NCBI Taxonomy" id="292800"/>
    <lineage>
        <taxon>Bacteria</taxon>
        <taxon>Bacillati</taxon>
        <taxon>Bacillota</taxon>
        <taxon>Clostridia</taxon>
        <taxon>Eubacteriales</taxon>
        <taxon>Oscillospiraceae</taxon>
        <taxon>Flavonifractor</taxon>
    </lineage>
</organism>
<feature type="binding site" evidence="1">
    <location>
        <position position="231"/>
    </location>
    <ligand>
        <name>[2Fe-2S] cluster</name>
        <dbReference type="ChEBI" id="CHEBI:190135"/>
    </ligand>
</feature>
<accession>A0A6I2RIW7</accession>
<dbReference type="InterPro" id="IPR012165">
    <property type="entry name" value="Cyt_c3_hydrogenase_gsu"/>
</dbReference>
<dbReference type="GO" id="GO:0016491">
    <property type="term" value="F:oxidoreductase activity"/>
    <property type="evidence" value="ECO:0007669"/>
    <property type="project" value="InterPro"/>
</dbReference>
<dbReference type="Pfam" id="PF00175">
    <property type="entry name" value="NAD_binding_1"/>
    <property type="match status" value="1"/>
</dbReference>
<dbReference type="Pfam" id="PF10418">
    <property type="entry name" value="DHODB_Fe-S_bind"/>
    <property type="match status" value="1"/>
</dbReference>
<dbReference type="InterPro" id="IPR019480">
    <property type="entry name" value="Dihydroorotate_DH_Fe-S-bd"/>
</dbReference>